<accession>A0A2T6B3Q5</accession>
<evidence type="ECO:0000256" key="6">
    <source>
        <dbReference type="HAMAP-Rule" id="MF_00836"/>
    </source>
</evidence>
<dbReference type="GO" id="GO:0005524">
    <property type="term" value="F:ATP binding"/>
    <property type="evidence" value="ECO:0007669"/>
    <property type="project" value="UniProtKB-KW"/>
</dbReference>
<dbReference type="InterPro" id="IPR008144">
    <property type="entry name" value="Guanylate_kin-like_dom"/>
</dbReference>
<sequence>MDRGRFIAVVGPSGVGKDSVMAALEAADPRFATVRRVITRAPEAGGEDYEAVSETGFARMEAEGAFALSWRAHGLAYGIPVAVEQQLAQGHDVLANLSRGVLRAAQLRFPRFVVLSLTAPASVLAQRLAGRGREDAAEIERRLKRSGFPIPGGLPVIEVDNSGALDDTVAAVRAALQPASA</sequence>
<dbReference type="Gene3D" id="3.40.50.300">
    <property type="entry name" value="P-loop containing nucleotide triphosphate hydrolases"/>
    <property type="match status" value="1"/>
</dbReference>
<dbReference type="InterPro" id="IPR008145">
    <property type="entry name" value="GK/Ca_channel_bsu"/>
</dbReference>
<comment type="pathway">
    <text evidence="2 6">Metabolic intermediate biosynthesis; 5-phospho-alpha-D-ribose 1-diphosphate biosynthesis; 5-phospho-alpha-D-ribose 1-diphosphate from D-ribose 5-phosphate (route II): step 3/3.</text>
</comment>
<dbReference type="GO" id="GO:0033863">
    <property type="term" value="F:ribose 1,5-bisphosphate phosphokinase activity"/>
    <property type="evidence" value="ECO:0007669"/>
    <property type="project" value="UniProtKB-UniRule"/>
</dbReference>
<keyword evidence="3 6" id="KW-0808">Transferase</keyword>
<dbReference type="UniPathway" id="UPA00087">
    <property type="reaction ID" value="UER00175"/>
</dbReference>
<dbReference type="InterPro" id="IPR027417">
    <property type="entry name" value="P-loop_NTPase"/>
</dbReference>
<dbReference type="Proteomes" id="UP000244069">
    <property type="component" value="Unassembled WGS sequence"/>
</dbReference>
<feature type="domain" description="Guanylate kinase-like" evidence="7">
    <location>
        <begin position="4"/>
        <end position="177"/>
    </location>
</feature>
<evidence type="ECO:0000256" key="1">
    <source>
        <dbReference type="ARBA" id="ARBA00000373"/>
    </source>
</evidence>
<comment type="catalytic activity">
    <reaction evidence="1 6">
        <text>alpha-D-ribose 1,5-bisphosphate + ATP = 5-phospho-alpha-D-ribose 1-diphosphate + ADP</text>
        <dbReference type="Rhea" id="RHEA:20109"/>
        <dbReference type="ChEBI" id="CHEBI:30616"/>
        <dbReference type="ChEBI" id="CHEBI:58017"/>
        <dbReference type="ChEBI" id="CHEBI:68688"/>
        <dbReference type="ChEBI" id="CHEBI:456216"/>
        <dbReference type="EC" id="2.7.4.23"/>
    </reaction>
</comment>
<dbReference type="GO" id="GO:0019634">
    <property type="term" value="P:organic phosphonate metabolic process"/>
    <property type="evidence" value="ECO:0007669"/>
    <property type="project" value="UniProtKB-UniRule"/>
</dbReference>
<dbReference type="InterPro" id="IPR012699">
    <property type="entry name" value="PhnN"/>
</dbReference>
<evidence type="ECO:0000256" key="2">
    <source>
        <dbReference type="ARBA" id="ARBA00005069"/>
    </source>
</evidence>
<evidence type="ECO:0000313" key="9">
    <source>
        <dbReference type="Proteomes" id="UP000244069"/>
    </source>
</evidence>
<keyword evidence="8" id="KW-0418">Kinase</keyword>
<gene>
    <name evidence="6" type="primary">phnN</name>
    <name evidence="8" type="ORF">C8N44_1048</name>
</gene>
<dbReference type="EMBL" id="QBKN01000004">
    <property type="protein sequence ID" value="PTX50653.1"/>
    <property type="molecule type" value="Genomic_DNA"/>
</dbReference>
<dbReference type="PANTHER" id="PTHR23117">
    <property type="entry name" value="GUANYLATE KINASE-RELATED"/>
    <property type="match status" value="1"/>
</dbReference>
<dbReference type="SMART" id="SM00072">
    <property type="entry name" value="GuKc"/>
    <property type="match status" value="1"/>
</dbReference>
<organism evidence="8 9">
    <name type="scientific">Allosediminivita pacifica</name>
    <dbReference type="NCBI Taxonomy" id="1267769"/>
    <lineage>
        <taxon>Bacteria</taxon>
        <taxon>Pseudomonadati</taxon>
        <taxon>Pseudomonadota</taxon>
        <taxon>Alphaproteobacteria</taxon>
        <taxon>Rhodobacterales</taxon>
        <taxon>Paracoccaceae</taxon>
        <taxon>Allosediminivita</taxon>
    </lineage>
</organism>
<dbReference type="HAMAP" id="MF_00836">
    <property type="entry name" value="PhnN"/>
    <property type="match status" value="1"/>
</dbReference>
<evidence type="ECO:0000313" key="8">
    <source>
        <dbReference type="EMBL" id="PTX50653.1"/>
    </source>
</evidence>
<proteinExistence type="inferred from homology"/>
<protein>
    <recommendedName>
        <fullName evidence="6">Ribose 1,5-bisphosphate phosphokinase PhnN</fullName>
        <ecNumber evidence="6">2.7.4.23</ecNumber>
    </recommendedName>
    <alternativeName>
        <fullName evidence="6">Ribose 1,5-bisphosphokinase</fullName>
    </alternativeName>
</protein>
<evidence type="ECO:0000256" key="5">
    <source>
        <dbReference type="ARBA" id="ARBA00022840"/>
    </source>
</evidence>
<comment type="function">
    <text evidence="6">Catalyzes the phosphorylation of ribose 1,5-bisphosphate to 5-phospho-D-ribosyl alpha-1-diphosphate (PRPP).</text>
</comment>
<reference evidence="8 9" key="1">
    <citation type="submission" date="2018-04" db="EMBL/GenBank/DDBJ databases">
        <title>Genomic Encyclopedia of Archaeal and Bacterial Type Strains, Phase II (KMG-II): from individual species to whole genera.</title>
        <authorList>
            <person name="Goeker M."/>
        </authorList>
    </citation>
    <scope>NUCLEOTIDE SEQUENCE [LARGE SCALE GENOMIC DNA]</scope>
    <source>
        <strain evidence="8 9">DSM 29329</strain>
    </source>
</reference>
<comment type="similarity">
    <text evidence="6">Belongs to the ribose 1,5-bisphosphokinase family.</text>
</comment>
<keyword evidence="9" id="KW-1185">Reference proteome</keyword>
<name>A0A2T6B3Q5_9RHOB</name>
<dbReference type="SUPFAM" id="SSF52540">
    <property type="entry name" value="P-loop containing nucleoside triphosphate hydrolases"/>
    <property type="match status" value="1"/>
</dbReference>
<dbReference type="Pfam" id="PF00625">
    <property type="entry name" value="Guanylate_kin"/>
    <property type="match status" value="1"/>
</dbReference>
<evidence type="ECO:0000256" key="3">
    <source>
        <dbReference type="ARBA" id="ARBA00022679"/>
    </source>
</evidence>
<dbReference type="EC" id="2.7.4.23" evidence="6"/>
<feature type="binding site" evidence="6">
    <location>
        <begin position="11"/>
        <end position="18"/>
    </location>
    <ligand>
        <name>ATP</name>
        <dbReference type="ChEBI" id="CHEBI:30616"/>
    </ligand>
</feature>
<dbReference type="AlphaFoldDB" id="A0A2T6B3Q5"/>
<dbReference type="PROSITE" id="PS50052">
    <property type="entry name" value="GUANYLATE_KINASE_2"/>
    <property type="match status" value="1"/>
</dbReference>
<dbReference type="PANTHER" id="PTHR23117:SF8">
    <property type="entry name" value="RIBOSE 1,5-BISPHOSPHATE PHOSPHOKINASE PHNN"/>
    <property type="match status" value="1"/>
</dbReference>
<dbReference type="GO" id="GO:0005829">
    <property type="term" value="C:cytosol"/>
    <property type="evidence" value="ECO:0007669"/>
    <property type="project" value="TreeGrafter"/>
</dbReference>
<evidence type="ECO:0000259" key="7">
    <source>
        <dbReference type="PROSITE" id="PS50052"/>
    </source>
</evidence>
<dbReference type="GO" id="GO:0006015">
    <property type="term" value="P:5-phosphoribose 1-diphosphate biosynthetic process"/>
    <property type="evidence" value="ECO:0007669"/>
    <property type="project" value="UniProtKB-UniRule"/>
</dbReference>
<evidence type="ECO:0000256" key="4">
    <source>
        <dbReference type="ARBA" id="ARBA00022741"/>
    </source>
</evidence>
<dbReference type="NCBIfam" id="TIGR02322">
    <property type="entry name" value="phosphon_PhnN"/>
    <property type="match status" value="1"/>
</dbReference>
<keyword evidence="5 6" id="KW-0067">ATP-binding</keyword>
<dbReference type="RefSeq" id="WP_107974873.1">
    <property type="nucleotide sequence ID" value="NZ_BMEZ01000004.1"/>
</dbReference>
<keyword evidence="4 6" id="KW-0547">Nucleotide-binding</keyword>
<dbReference type="OrthoDB" id="341217at2"/>
<comment type="caution">
    <text evidence="8">The sequence shown here is derived from an EMBL/GenBank/DDBJ whole genome shotgun (WGS) entry which is preliminary data.</text>
</comment>